<dbReference type="Gene3D" id="3.30.70.1430">
    <property type="entry name" value="Multidrug efflux transporter AcrB pore domain"/>
    <property type="match status" value="2"/>
</dbReference>
<keyword evidence="4 7" id="KW-0812">Transmembrane</keyword>
<evidence type="ECO:0000256" key="1">
    <source>
        <dbReference type="ARBA" id="ARBA00022448"/>
    </source>
</evidence>
<keyword evidence="1" id="KW-0813">Transport</keyword>
<evidence type="ECO:0000256" key="3">
    <source>
        <dbReference type="ARBA" id="ARBA00022519"/>
    </source>
</evidence>
<evidence type="ECO:0000256" key="7">
    <source>
        <dbReference type="SAM" id="Phobius"/>
    </source>
</evidence>
<reference evidence="8 9" key="1">
    <citation type="submission" date="2024-02" db="EMBL/GenBank/DDBJ databases">
        <authorList>
            <person name="Grouzdev D."/>
        </authorList>
    </citation>
    <scope>NUCLEOTIDE SEQUENCE [LARGE SCALE GENOMIC DNA]</scope>
    <source>
        <strain evidence="8 9">9N</strain>
    </source>
</reference>
<evidence type="ECO:0000256" key="6">
    <source>
        <dbReference type="ARBA" id="ARBA00023136"/>
    </source>
</evidence>
<proteinExistence type="predicted"/>
<dbReference type="PANTHER" id="PTHR32063">
    <property type="match status" value="1"/>
</dbReference>
<dbReference type="Gene3D" id="3.30.70.1440">
    <property type="entry name" value="Multidrug efflux transporter AcrB pore domain"/>
    <property type="match status" value="1"/>
</dbReference>
<comment type="caution">
    <text evidence="8">The sequence shown here is derived from an EMBL/GenBank/DDBJ whole genome shotgun (WGS) entry which is preliminary data.</text>
</comment>
<feature type="transmembrane region" description="Helical" evidence="7">
    <location>
        <begin position="996"/>
        <end position="1020"/>
    </location>
</feature>
<dbReference type="Pfam" id="PF00873">
    <property type="entry name" value="ACR_tran"/>
    <property type="match status" value="1"/>
</dbReference>
<evidence type="ECO:0000313" key="9">
    <source>
        <dbReference type="Proteomes" id="UP001350748"/>
    </source>
</evidence>
<gene>
    <name evidence="8" type="ORF">V3H18_01625</name>
</gene>
<dbReference type="Gene3D" id="3.30.70.1320">
    <property type="entry name" value="Multidrug efflux transporter AcrB pore domain like"/>
    <property type="match status" value="1"/>
</dbReference>
<dbReference type="InterPro" id="IPR027463">
    <property type="entry name" value="AcrB_DN_DC_subdom"/>
</dbReference>
<evidence type="ECO:0000256" key="4">
    <source>
        <dbReference type="ARBA" id="ARBA00022692"/>
    </source>
</evidence>
<feature type="transmembrane region" description="Helical" evidence="7">
    <location>
        <begin position="866"/>
        <end position="883"/>
    </location>
</feature>
<keyword evidence="6 7" id="KW-0472">Membrane</keyword>
<dbReference type="Gene3D" id="1.20.1640.10">
    <property type="entry name" value="Multidrug efflux transporter AcrB transmembrane domain"/>
    <property type="match status" value="2"/>
</dbReference>
<dbReference type="PRINTS" id="PR00702">
    <property type="entry name" value="ACRIFLAVINRP"/>
</dbReference>
<keyword evidence="3" id="KW-0997">Cell inner membrane</keyword>
<dbReference type="Proteomes" id="UP001350748">
    <property type="component" value="Unassembled WGS sequence"/>
</dbReference>
<feature type="transmembrane region" description="Helical" evidence="7">
    <location>
        <begin position="529"/>
        <end position="548"/>
    </location>
</feature>
<evidence type="ECO:0000256" key="5">
    <source>
        <dbReference type="ARBA" id="ARBA00022989"/>
    </source>
</evidence>
<organism evidence="8 9">
    <name type="scientific">Methylocystis borbori</name>
    <dbReference type="NCBI Taxonomy" id="3118750"/>
    <lineage>
        <taxon>Bacteria</taxon>
        <taxon>Pseudomonadati</taxon>
        <taxon>Pseudomonadota</taxon>
        <taxon>Alphaproteobacteria</taxon>
        <taxon>Hyphomicrobiales</taxon>
        <taxon>Methylocystaceae</taxon>
        <taxon>Methylocystis</taxon>
    </lineage>
</organism>
<evidence type="ECO:0000313" key="8">
    <source>
        <dbReference type="EMBL" id="MEF3365226.1"/>
    </source>
</evidence>
<keyword evidence="9" id="KW-1185">Reference proteome</keyword>
<feature type="transmembrane region" description="Helical" evidence="7">
    <location>
        <begin position="431"/>
        <end position="451"/>
    </location>
</feature>
<dbReference type="RefSeq" id="WP_332080134.1">
    <property type="nucleotide sequence ID" value="NZ_JAZHYN010000003.1"/>
</dbReference>
<feature type="transmembrane region" description="Helical" evidence="7">
    <location>
        <begin position="360"/>
        <end position="381"/>
    </location>
</feature>
<accession>A0ABU7XCW0</accession>
<sequence length="1042" mass="111026">MNLIAAAISRPVATTLLMLGVCLSGLVAFFLLPAAPVPEIDYPVISIYAGMPGGSPQTMATSVAMPLERRLGQIAGVTEMTSSSSVGSARVTMQFDLGRSIDGAQRDIQGAIAAARADLPVNLRNNPIYRTANPAEVPVVIIALTSDRLTQGQLFEIASNILQQKFSQIEGVGQVVVGGSSLPGVRVEINPRALSQYGLSLETVRAAIAATNYNGPKGAIEEGERRFQIYANDQSRRAADYRGLIVGYRGGATIRLHDVAEVIDSVEDTRNYGISNGRVGVQVNIFRQPGANLIELVERVKALMPPLAAALPADADMRIVQDRTLTIRTSLHEIELTLVLTVVLVVGVVFLFLRDARATLIPSISVPVSLLGAFAGMYFLGYSLNNLSLMALTVATGFIVDDAIVVVENVVRLMENGVTRARAALEGARQVVFTVLSMTLSLIAVFLPIYFMGGIIGLMMREFAATLSVAALVSLALSVTATPMLCAKLLREAPRHSTFWLLRLSEAAFALLHRGYVGTLGLALNRPGAMMLLLLATIGMNVHLFNIIPKGFFPIQDSGRMRGAIVADQSVSFSVMKAKLEQIVQILKNDSAIETASGVIGGSFGPGGSVNVADLLITLKPLRERGVSADQITARLRPKFAQVSGAQVFLSPVQDIRIGGRSSSALFQYTLQADDLDELRLWAPRITDALRKSPVLVDIDSDQRDKGLRTDVVVDRETAARLNLTASQIDNTLYDAFGQRQVSTIYEPLNQYHVVMEVAPRFRDTPNALSELFIGAGAGGGAAAERMIPFAAFSSLNVGRIPIQINHQGHFPAVTISFNLAEGKSLGDAEAAIREAMSSVGAPVSIQGAFAGTAAGYREALANQPVMIAAALATVYIVLGVLYESFFHPLTILSTLPSAGVGALAALLLCGTELSIIAMIGVLLLIGVVMKNAIILVDFAIDARRARGLAAREAITEACALRFRPILITTLVTLMGAAPLAIGVGEGAEMRQPLGVAIMGGLIVSQFLTLYTTPVVFLYVDRLAARVGGWRVALSPRKRIEA</sequence>
<dbReference type="PANTHER" id="PTHR32063:SF34">
    <property type="entry name" value="MULTIDRUG RESISTANCE PROTEIN MDTC"/>
    <property type="match status" value="1"/>
</dbReference>
<keyword evidence="5 7" id="KW-1133">Transmembrane helix</keyword>
<dbReference type="Gene3D" id="3.30.2090.10">
    <property type="entry name" value="Multidrug efflux transporter AcrB TolC docking domain, DN and DC subdomains"/>
    <property type="match status" value="2"/>
</dbReference>
<feature type="transmembrane region" description="Helical" evidence="7">
    <location>
        <begin position="463"/>
        <end position="487"/>
    </location>
</feature>
<dbReference type="InterPro" id="IPR001036">
    <property type="entry name" value="Acrflvin-R"/>
</dbReference>
<dbReference type="EMBL" id="JAZHYN010000003">
    <property type="protein sequence ID" value="MEF3365226.1"/>
    <property type="molecule type" value="Genomic_DNA"/>
</dbReference>
<name>A0ABU7XCW0_9HYPH</name>
<feature type="transmembrane region" description="Helical" evidence="7">
    <location>
        <begin position="387"/>
        <end position="411"/>
    </location>
</feature>
<feature type="transmembrane region" description="Helical" evidence="7">
    <location>
        <begin position="12"/>
        <end position="32"/>
    </location>
</feature>
<evidence type="ECO:0000256" key="2">
    <source>
        <dbReference type="ARBA" id="ARBA00022475"/>
    </source>
</evidence>
<dbReference type="SUPFAM" id="SSF82693">
    <property type="entry name" value="Multidrug efflux transporter AcrB pore domain, PN1, PN2, PC1 and PC2 subdomains"/>
    <property type="match status" value="3"/>
</dbReference>
<feature type="transmembrane region" description="Helical" evidence="7">
    <location>
        <begin position="336"/>
        <end position="353"/>
    </location>
</feature>
<keyword evidence="2" id="KW-1003">Cell membrane</keyword>
<dbReference type="SUPFAM" id="SSF82866">
    <property type="entry name" value="Multidrug efflux transporter AcrB transmembrane domain"/>
    <property type="match status" value="2"/>
</dbReference>
<dbReference type="SUPFAM" id="SSF82714">
    <property type="entry name" value="Multidrug efflux transporter AcrB TolC docking domain, DN and DC subdomains"/>
    <property type="match status" value="2"/>
</dbReference>
<protein>
    <submittedName>
        <fullName evidence="8">Efflux RND transporter permease subunit</fullName>
    </submittedName>
</protein>
<feature type="transmembrane region" description="Helical" evidence="7">
    <location>
        <begin position="966"/>
        <end position="984"/>
    </location>
</feature>